<organism evidence="2 3">
    <name type="scientific">Variovorax ginsengisoli</name>
    <dbReference type="NCBI Taxonomy" id="363844"/>
    <lineage>
        <taxon>Bacteria</taxon>
        <taxon>Pseudomonadati</taxon>
        <taxon>Pseudomonadota</taxon>
        <taxon>Betaproteobacteria</taxon>
        <taxon>Burkholderiales</taxon>
        <taxon>Comamonadaceae</taxon>
        <taxon>Variovorax</taxon>
    </lineage>
</organism>
<keyword evidence="3" id="KW-1185">Reference proteome</keyword>
<evidence type="ECO:0000313" key="3">
    <source>
        <dbReference type="Proteomes" id="UP001169027"/>
    </source>
</evidence>
<dbReference type="EMBL" id="JAUKVY010000016">
    <property type="protein sequence ID" value="MDO1534961.1"/>
    <property type="molecule type" value="Genomic_DNA"/>
</dbReference>
<evidence type="ECO:0000259" key="1">
    <source>
        <dbReference type="Pfam" id="PF06054"/>
    </source>
</evidence>
<comment type="caution">
    <text evidence="2">The sequence shown here is derived from an EMBL/GenBank/DDBJ whole genome shotgun (WGS) entry which is preliminary data.</text>
</comment>
<sequence>MAIEVQRSALAIGEITARAAEYHRLGIAVLWIGIPNGDLGLSRYSLAAWERWCHAAYFGRVYYWAGGQTLRPIHFAPLSIRVEESTWRKHGHVHSAGGYDKRSRRWRKPQPGEPVLVSNGFRRTCRPAWAGTSVRIPECTLFIDAQAKWWE</sequence>
<dbReference type="Pfam" id="PF06054">
    <property type="entry name" value="CoiA_nuc"/>
    <property type="match status" value="1"/>
</dbReference>
<dbReference type="RefSeq" id="WP_301812699.1">
    <property type="nucleotide sequence ID" value="NZ_JAUJZH010000016.1"/>
</dbReference>
<proteinExistence type="predicted"/>
<dbReference type="InterPro" id="IPR010330">
    <property type="entry name" value="CoiA_nuc"/>
</dbReference>
<name>A0ABT8S7S5_9BURK</name>
<dbReference type="Proteomes" id="UP001169027">
    <property type="component" value="Unassembled WGS sequence"/>
</dbReference>
<protein>
    <submittedName>
        <fullName evidence="2">Competence protein CoiA family protein</fullName>
    </submittedName>
</protein>
<gene>
    <name evidence="2" type="ORF">Q2T77_21945</name>
</gene>
<accession>A0ABT8S7S5</accession>
<reference evidence="2" key="1">
    <citation type="submission" date="2023-06" db="EMBL/GenBank/DDBJ databases">
        <authorList>
            <person name="Jiang Y."/>
            <person name="Liu Q."/>
        </authorList>
    </citation>
    <scope>NUCLEOTIDE SEQUENCE</scope>
    <source>
        <strain evidence="2">CGMCC 1.12090</strain>
    </source>
</reference>
<evidence type="ECO:0000313" key="2">
    <source>
        <dbReference type="EMBL" id="MDO1534961.1"/>
    </source>
</evidence>
<feature type="domain" description="Competence protein CoiA nuclease-like" evidence="1">
    <location>
        <begin position="1"/>
        <end position="32"/>
    </location>
</feature>